<proteinExistence type="predicted"/>
<reference evidence="2 3" key="1">
    <citation type="submission" date="2020-02" db="EMBL/GenBank/DDBJ databases">
        <title>Aliifodinibius halophilus 2W32, complete genome.</title>
        <authorList>
            <person name="Li Y."/>
            <person name="Wu S."/>
        </authorList>
    </citation>
    <scope>NUCLEOTIDE SEQUENCE [LARGE SCALE GENOMIC DNA]</scope>
    <source>
        <strain evidence="2 3">2W32</strain>
    </source>
</reference>
<feature type="signal peptide" evidence="1">
    <location>
        <begin position="1"/>
        <end position="23"/>
    </location>
</feature>
<dbReference type="InterPro" id="IPR025401">
    <property type="entry name" value="DUF4374"/>
</dbReference>
<feature type="chain" id="PRO_5027074150" evidence="1">
    <location>
        <begin position="24"/>
        <end position="415"/>
    </location>
</feature>
<name>A0A6M1T9T8_9BACT</name>
<keyword evidence="1" id="KW-0732">Signal</keyword>
<dbReference type="Proteomes" id="UP000479132">
    <property type="component" value="Unassembled WGS sequence"/>
</dbReference>
<evidence type="ECO:0000313" key="2">
    <source>
        <dbReference type="EMBL" id="NGP87704.1"/>
    </source>
</evidence>
<organism evidence="2 3">
    <name type="scientific">Fodinibius halophilus</name>
    <dbReference type="NCBI Taxonomy" id="1736908"/>
    <lineage>
        <taxon>Bacteria</taxon>
        <taxon>Pseudomonadati</taxon>
        <taxon>Balneolota</taxon>
        <taxon>Balneolia</taxon>
        <taxon>Balneolales</taxon>
        <taxon>Balneolaceae</taxon>
        <taxon>Fodinibius</taxon>
    </lineage>
</organism>
<dbReference type="PROSITE" id="PS51257">
    <property type="entry name" value="PROKAR_LIPOPROTEIN"/>
    <property type="match status" value="1"/>
</dbReference>
<evidence type="ECO:0000256" key="1">
    <source>
        <dbReference type="SAM" id="SignalP"/>
    </source>
</evidence>
<dbReference type="RefSeq" id="WP_165266696.1">
    <property type="nucleotide sequence ID" value="NZ_JAALLS010000004.1"/>
</dbReference>
<accession>A0A6M1T9T8</accession>
<dbReference type="EMBL" id="JAALLS010000004">
    <property type="protein sequence ID" value="NGP87704.1"/>
    <property type="molecule type" value="Genomic_DNA"/>
</dbReference>
<keyword evidence="3" id="KW-1185">Reference proteome</keyword>
<evidence type="ECO:0000313" key="3">
    <source>
        <dbReference type="Proteomes" id="UP000479132"/>
    </source>
</evidence>
<comment type="caution">
    <text evidence="2">The sequence shown here is derived from an EMBL/GenBank/DDBJ whole genome shotgun (WGS) entry which is preliminary data.</text>
</comment>
<protein>
    <submittedName>
        <fullName evidence="2">DUF4374 domain-containing protein</fullName>
    </submittedName>
</protein>
<gene>
    <name evidence="2" type="ORF">G3569_05005</name>
</gene>
<dbReference type="Pfam" id="PF14298">
    <property type="entry name" value="DUF4374"/>
    <property type="match status" value="2"/>
</dbReference>
<dbReference type="AlphaFoldDB" id="A0A6M1T9T8"/>
<sequence>MKTFNIYLSVILASILFFSCSDSSPVDSNNNKPDASSKYVIAASPTALEDVADYLLTTESLTEGTVSTLDSGVEQDGTYRYYVTNNNKYFSLLYGQGNPGAVTTYQLNNSGELEELSDFQSETVQAFTSVEDDVLMMKIPRSTNDPTAYWYRLDTKNSQFVDEGQIDVVKLANNGEGAYFSWMTQVGDQVWAPFSTITGSGNNRFSTKYPDQARIAVYSYPEMKLQKVIKDDRTSFIGRYFTKGLSVDEKGDVYAFSSAVAMDDDQKMISSKPSAVTRIREGTTEFDQGYFFDLEEASEGYYVTNHFYTSNGNFLVMMRDLNKKAPWTAGHHLAIINVYDKSFTWVKDLPDAKDIIRVTKMNSYISEDGQTIHTGITTKDGSHVYAIDVNSATATKGLEVKGGIITSINKIDPVE</sequence>